<dbReference type="HOGENOM" id="CLU_1323954_0_0_2"/>
<dbReference type="GeneID" id="5709360"/>
<keyword evidence="2" id="KW-1185">Reference proteome</keyword>
<dbReference type="KEGG" id="cma:Cmaq_0043"/>
<proteinExistence type="predicted"/>
<dbReference type="Proteomes" id="UP000001137">
    <property type="component" value="Chromosome"/>
</dbReference>
<organism evidence="1 2">
    <name type="scientific">Caldivirga maquilingensis (strain ATCC 700844 / DSM 13496 / JCM 10307 / IC-167)</name>
    <dbReference type="NCBI Taxonomy" id="397948"/>
    <lineage>
        <taxon>Archaea</taxon>
        <taxon>Thermoproteota</taxon>
        <taxon>Thermoprotei</taxon>
        <taxon>Thermoproteales</taxon>
        <taxon>Thermoproteaceae</taxon>
        <taxon>Caldivirga</taxon>
    </lineage>
</organism>
<dbReference type="RefSeq" id="WP_012185117.1">
    <property type="nucleotide sequence ID" value="NC_009954.1"/>
</dbReference>
<sequence>MYPILLGINGIGYGSFTECELNALPRLMNIVDRGVVENKRPQYPDKSWWSILNMEPTNNTQSDPSAAPLVKLTRSTLINIPVANPTYGIYSINLDQGTSYREEVNKVVDAIINAAVKTPVIAAITAPDRFLHSNQLIKCDVYSAIDEAIGSLINSGVSSFILFSPYGEPTGPNEGEHEEYGIYIATISRPRHYDTVKLYEIGMLFRDLVDSALGM</sequence>
<accession>A8M9L6</accession>
<dbReference type="OrthoDB" id="33364at2157"/>
<evidence type="ECO:0000313" key="2">
    <source>
        <dbReference type="Proteomes" id="UP000001137"/>
    </source>
</evidence>
<evidence type="ECO:0000313" key="1">
    <source>
        <dbReference type="EMBL" id="ABW00897.1"/>
    </source>
</evidence>
<protein>
    <submittedName>
        <fullName evidence="1">Uncharacterized protein</fullName>
    </submittedName>
</protein>
<dbReference type="STRING" id="397948.Cmaq_0043"/>
<dbReference type="eggNOG" id="arCOG05323">
    <property type="taxonomic scope" value="Archaea"/>
</dbReference>
<dbReference type="AlphaFoldDB" id="A8M9L6"/>
<reference evidence="1 2" key="1">
    <citation type="submission" date="2007-10" db="EMBL/GenBank/DDBJ databases">
        <title>Complete sequence of Caldivirga maquilingensis IC-167.</title>
        <authorList>
            <consortium name="US DOE Joint Genome Institute"/>
            <person name="Copeland A."/>
            <person name="Lucas S."/>
            <person name="Lapidus A."/>
            <person name="Barry K."/>
            <person name="Glavina del Rio T."/>
            <person name="Dalin E."/>
            <person name="Tice H."/>
            <person name="Pitluck S."/>
            <person name="Saunders E."/>
            <person name="Brettin T."/>
            <person name="Bruce D."/>
            <person name="Detter J.C."/>
            <person name="Han C."/>
            <person name="Schmutz J."/>
            <person name="Larimer F."/>
            <person name="Land M."/>
            <person name="Hauser L."/>
            <person name="Kyrpides N."/>
            <person name="Ivanova N."/>
            <person name="Biddle J.F."/>
            <person name="Zhang Z."/>
            <person name="Fitz-Gibbon S.T."/>
            <person name="Lowe T.M."/>
            <person name="Saltikov C."/>
            <person name="House C.H."/>
            <person name="Richardson P."/>
        </authorList>
    </citation>
    <scope>NUCLEOTIDE SEQUENCE [LARGE SCALE GENOMIC DNA]</scope>
    <source>
        <strain evidence="2">ATCC 700844 / DSM 13496 / JCM 10307 / IC-167</strain>
    </source>
</reference>
<gene>
    <name evidence="1" type="ordered locus">Cmaq_0043</name>
</gene>
<dbReference type="EMBL" id="CP000852">
    <property type="protein sequence ID" value="ABW00897.1"/>
    <property type="molecule type" value="Genomic_DNA"/>
</dbReference>
<name>A8M9L6_CALMQ</name>